<evidence type="ECO:0000256" key="1">
    <source>
        <dbReference type="ARBA" id="ARBA00022857"/>
    </source>
</evidence>
<evidence type="ECO:0000313" key="3">
    <source>
        <dbReference type="EMBL" id="KAE8310203.1"/>
    </source>
</evidence>
<keyword evidence="1" id="KW-0521">NADP</keyword>
<dbReference type="InterPro" id="IPR036291">
    <property type="entry name" value="NAD(P)-bd_dom_sf"/>
</dbReference>
<proteinExistence type="predicted"/>
<dbReference type="GO" id="GO:0016491">
    <property type="term" value="F:oxidoreductase activity"/>
    <property type="evidence" value="ECO:0007669"/>
    <property type="project" value="UniProtKB-KW"/>
</dbReference>
<gene>
    <name evidence="3" type="ORF">BDV41DRAFT_579709</name>
</gene>
<dbReference type="SUPFAM" id="SSF51735">
    <property type="entry name" value="NAD(P)-binding Rossmann-fold domains"/>
    <property type="match status" value="1"/>
</dbReference>
<dbReference type="PANTHER" id="PTHR47706:SF9">
    <property type="entry name" value="NMRA-LIKE DOMAIN-CONTAINING PROTEIN-RELATED"/>
    <property type="match status" value="1"/>
</dbReference>
<protein>
    <submittedName>
        <fullName evidence="3">Uncharacterized protein</fullName>
    </submittedName>
</protein>
<sequence length="161" mass="18369">MIRDWKEAVCAHIKKARVPYIIIDTGVWHEVTIPRVPSGKLDHAALMDRTFFVGDGETPCATTAIPDIGRFVAHIIVDPRTLNRYVFAYGEHVTQKKYIALAREITGEDVPYMAVTSKQVLDLAHQPETAELTIWKKVIVQYLYNNWCKGDNETFYAKYLG</sequence>
<accession>A0A5N6VP09</accession>
<dbReference type="Gene3D" id="3.90.25.10">
    <property type="entry name" value="UDP-galactose 4-epimerase, domain 1"/>
    <property type="match status" value="1"/>
</dbReference>
<reference evidence="4" key="1">
    <citation type="submission" date="2019-04" db="EMBL/GenBank/DDBJ databases">
        <title>Friends and foes A comparative genomics studyof 23 Aspergillus species from section Flavi.</title>
        <authorList>
            <consortium name="DOE Joint Genome Institute"/>
            <person name="Kjaerbolling I."/>
            <person name="Vesth T."/>
            <person name="Frisvad J.C."/>
            <person name="Nybo J.L."/>
            <person name="Theobald S."/>
            <person name="Kildgaard S."/>
            <person name="Isbrandt T."/>
            <person name="Kuo A."/>
            <person name="Sato A."/>
            <person name="Lyhne E.K."/>
            <person name="Kogle M.E."/>
            <person name="Wiebenga A."/>
            <person name="Kun R.S."/>
            <person name="Lubbers R.J."/>
            <person name="Makela M.R."/>
            <person name="Barry K."/>
            <person name="Chovatia M."/>
            <person name="Clum A."/>
            <person name="Daum C."/>
            <person name="Haridas S."/>
            <person name="He G."/>
            <person name="LaButti K."/>
            <person name="Lipzen A."/>
            <person name="Mondo S."/>
            <person name="Riley R."/>
            <person name="Salamov A."/>
            <person name="Simmons B.A."/>
            <person name="Magnuson J.K."/>
            <person name="Henrissat B."/>
            <person name="Mortensen U.H."/>
            <person name="Larsen T.O."/>
            <person name="Devries R.P."/>
            <person name="Grigoriev I.V."/>
            <person name="Machida M."/>
            <person name="Baker S.E."/>
            <person name="Andersen M.R."/>
        </authorList>
    </citation>
    <scope>NUCLEOTIDE SEQUENCE [LARGE SCALE GENOMIC DNA]</scope>
    <source>
        <strain evidence="4">CBS 130015</strain>
    </source>
</reference>
<keyword evidence="4" id="KW-1185">Reference proteome</keyword>
<organism evidence="3 4">
    <name type="scientific">Aspergillus transmontanensis</name>
    <dbReference type="NCBI Taxonomy" id="1034304"/>
    <lineage>
        <taxon>Eukaryota</taxon>
        <taxon>Fungi</taxon>
        <taxon>Dikarya</taxon>
        <taxon>Ascomycota</taxon>
        <taxon>Pezizomycotina</taxon>
        <taxon>Eurotiomycetes</taxon>
        <taxon>Eurotiomycetidae</taxon>
        <taxon>Eurotiales</taxon>
        <taxon>Aspergillaceae</taxon>
        <taxon>Aspergillus</taxon>
        <taxon>Aspergillus subgen. Circumdati</taxon>
    </lineage>
</organism>
<dbReference type="InterPro" id="IPR051609">
    <property type="entry name" value="NmrA/Isoflavone_reductase-like"/>
</dbReference>
<evidence type="ECO:0000313" key="4">
    <source>
        <dbReference type="Proteomes" id="UP000325433"/>
    </source>
</evidence>
<dbReference type="Gene3D" id="3.40.50.720">
    <property type="entry name" value="NAD(P)-binding Rossmann-like Domain"/>
    <property type="match status" value="1"/>
</dbReference>
<dbReference type="AlphaFoldDB" id="A0A5N6VP09"/>
<dbReference type="EMBL" id="ML738356">
    <property type="protein sequence ID" value="KAE8310203.1"/>
    <property type="molecule type" value="Genomic_DNA"/>
</dbReference>
<dbReference type="PANTHER" id="PTHR47706">
    <property type="entry name" value="NMRA-LIKE FAMILY PROTEIN"/>
    <property type="match status" value="1"/>
</dbReference>
<keyword evidence="2" id="KW-0560">Oxidoreductase</keyword>
<evidence type="ECO:0000256" key="2">
    <source>
        <dbReference type="ARBA" id="ARBA00023002"/>
    </source>
</evidence>
<dbReference type="Proteomes" id="UP000325433">
    <property type="component" value="Unassembled WGS sequence"/>
</dbReference>
<name>A0A5N6VP09_9EURO</name>